<proteinExistence type="predicted"/>
<evidence type="ECO:0000256" key="2">
    <source>
        <dbReference type="SAM" id="Phobius"/>
    </source>
</evidence>
<name>A0A2N5W339_9BASI</name>
<keyword evidence="2" id="KW-1133">Transmembrane helix</keyword>
<evidence type="ECO:0000256" key="1">
    <source>
        <dbReference type="SAM" id="MobiDB-lite"/>
    </source>
</evidence>
<evidence type="ECO:0000313" key="3">
    <source>
        <dbReference type="EMBL" id="PLW56669.1"/>
    </source>
</evidence>
<dbReference type="AlphaFoldDB" id="A0A2N5W339"/>
<feature type="transmembrane region" description="Helical" evidence="2">
    <location>
        <begin position="88"/>
        <end position="109"/>
    </location>
</feature>
<keyword evidence="4" id="KW-1185">Reference proteome</keyword>
<keyword evidence="2" id="KW-0472">Membrane</keyword>
<dbReference type="EMBL" id="PGCJ01000018">
    <property type="protein sequence ID" value="PLW56669.1"/>
    <property type="molecule type" value="Genomic_DNA"/>
</dbReference>
<gene>
    <name evidence="3" type="ORF">PCANC_05147</name>
</gene>
<evidence type="ECO:0000313" key="4">
    <source>
        <dbReference type="Proteomes" id="UP000235388"/>
    </source>
</evidence>
<sequence length="186" mass="20849">MALVSGEDSLHGLSPPPAAPGKKQCHRFTKCQNSQIFIISSERIVEQLLFNLQVLNSYAVTFSLAGTHNRAPSVHFSKPKPSLSKMQLYGLITLLPLLLATSTVVSMNACCMDEDNIIKMPKKWECKKILKCGHSCESNIKMQYRSCNKCSFLFVDVSKKPSCNRIQKYDTPHSDLKCHRPECAND</sequence>
<dbReference type="Proteomes" id="UP000235388">
    <property type="component" value="Unassembled WGS sequence"/>
</dbReference>
<comment type="caution">
    <text evidence="3">The sequence shown here is derived from an EMBL/GenBank/DDBJ whole genome shotgun (WGS) entry which is preliminary data.</text>
</comment>
<reference evidence="3 4" key="1">
    <citation type="submission" date="2017-11" db="EMBL/GenBank/DDBJ databases">
        <title>De novo assembly and phasing of dikaryotic genomes from two isolates of Puccinia coronata f. sp. avenae, the causal agent of oat crown rust.</title>
        <authorList>
            <person name="Miller M.E."/>
            <person name="Zhang Y."/>
            <person name="Omidvar V."/>
            <person name="Sperschneider J."/>
            <person name="Schwessinger B."/>
            <person name="Raley C."/>
            <person name="Palmer J.M."/>
            <person name="Garnica D."/>
            <person name="Upadhyaya N."/>
            <person name="Rathjen J."/>
            <person name="Taylor J.M."/>
            <person name="Park R.F."/>
            <person name="Dodds P.N."/>
            <person name="Hirsch C.D."/>
            <person name="Kianian S.F."/>
            <person name="Figueroa M."/>
        </authorList>
    </citation>
    <scope>NUCLEOTIDE SEQUENCE [LARGE SCALE GENOMIC DNA]</scope>
    <source>
        <strain evidence="3">12NC29</strain>
    </source>
</reference>
<accession>A0A2N5W339</accession>
<organism evidence="3 4">
    <name type="scientific">Puccinia coronata f. sp. avenae</name>
    <dbReference type="NCBI Taxonomy" id="200324"/>
    <lineage>
        <taxon>Eukaryota</taxon>
        <taxon>Fungi</taxon>
        <taxon>Dikarya</taxon>
        <taxon>Basidiomycota</taxon>
        <taxon>Pucciniomycotina</taxon>
        <taxon>Pucciniomycetes</taxon>
        <taxon>Pucciniales</taxon>
        <taxon>Pucciniaceae</taxon>
        <taxon>Puccinia</taxon>
    </lineage>
</organism>
<protein>
    <submittedName>
        <fullName evidence="3">Uncharacterized protein</fullName>
    </submittedName>
</protein>
<feature type="region of interest" description="Disordered" evidence="1">
    <location>
        <begin position="1"/>
        <end position="24"/>
    </location>
</feature>
<keyword evidence="2" id="KW-0812">Transmembrane</keyword>